<evidence type="ECO:0000313" key="1">
    <source>
        <dbReference type="EMBL" id="CAE7656310.1"/>
    </source>
</evidence>
<dbReference type="EMBL" id="CAJNIZ010043279">
    <property type="protein sequence ID" value="CAE7656310.1"/>
    <property type="molecule type" value="Genomic_DNA"/>
</dbReference>
<protein>
    <submittedName>
        <fullName evidence="1">Uncharacterized protein</fullName>
    </submittedName>
</protein>
<organism evidence="1 2">
    <name type="scientific">Symbiodinium pilosum</name>
    <name type="common">Dinoflagellate</name>
    <dbReference type="NCBI Taxonomy" id="2952"/>
    <lineage>
        <taxon>Eukaryota</taxon>
        <taxon>Sar</taxon>
        <taxon>Alveolata</taxon>
        <taxon>Dinophyceae</taxon>
        <taxon>Suessiales</taxon>
        <taxon>Symbiodiniaceae</taxon>
        <taxon>Symbiodinium</taxon>
    </lineage>
</organism>
<gene>
    <name evidence="1" type="ORF">SPIL2461_LOCUS17643</name>
</gene>
<comment type="caution">
    <text evidence="1">The sequence shown here is derived from an EMBL/GenBank/DDBJ whole genome shotgun (WGS) entry which is preliminary data.</text>
</comment>
<dbReference type="Proteomes" id="UP000649617">
    <property type="component" value="Unassembled WGS sequence"/>
</dbReference>
<dbReference type="SUPFAM" id="SSF47391">
    <property type="entry name" value="Dimerization-anchoring domain of cAMP-dependent PK regulatory subunit"/>
    <property type="match status" value="1"/>
</dbReference>
<sequence length="65" mass="7558">MANARRLDDEDVDVYFAQHDVQSVVSDMLYELGYHRPEEVGPFLASFINRRYELEGAVPRTRGKQ</sequence>
<accession>A0A812W4I1</accession>
<keyword evidence="2" id="KW-1185">Reference proteome</keyword>
<dbReference type="AlphaFoldDB" id="A0A812W4I1"/>
<dbReference type="OrthoDB" id="438470at2759"/>
<reference evidence="1" key="1">
    <citation type="submission" date="2021-02" db="EMBL/GenBank/DDBJ databases">
        <authorList>
            <person name="Dougan E. K."/>
            <person name="Rhodes N."/>
            <person name="Thang M."/>
            <person name="Chan C."/>
        </authorList>
    </citation>
    <scope>NUCLEOTIDE SEQUENCE</scope>
</reference>
<proteinExistence type="predicted"/>
<evidence type="ECO:0000313" key="2">
    <source>
        <dbReference type="Proteomes" id="UP000649617"/>
    </source>
</evidence>
<name>A0A812W4I1_SYMPI</name>